<sequence>MPTTGFIASCGWIRHAGGASRACISFMAWHHAGNCAGDRVIESGAVVVNQAIQFPDRETLDTTLMAVCFPVLVNGMGLTCAISVTALHQQFGEGDAMALFRDHRWDLEDQAEDCIRNDQVDNEGWIWLSPAR</sequence>
<dbReference type="HOGENOM" id="CLU_1915019_0_0_6"/>
<accession>D4GCD9</accession>
<organism evidence="1 2">
    <name type="scientific">Pantoea ananatis (strain LMG 20103)</name>
    <dbReference type="NCBI Taxonomy" id="706191"/>
    <lineage>
        <taxon>Bacteria</taxon>
        <taxon>Pseudomonadati</taxon>
        <taxon>Pseudomonadota</taxon>
        <taxon>Gammaproteobacteria</taxon>
        <taxon>Enterobacterales</taxon>
        <taxon>Erwiniaceae</taxon>
        <taxon>Pantoea</taxon>
    </lineage>
</organism>
<dbReference type="Gene3D" id="3.30.160.140">
    <property type="entry name" value="Shew3726-like"/>
    <property type="match status" value="1"/>
</dbReference>
<dbReference type="Proteomes" id="UP000001702">
    <property type="component" value="Chromosome"/>
</dbReference>
<dbReference type="KEGG" id="pam:PANA_3583"/>
<dbReference type="eggNOG" id="ENOG50331AY">
    <property type="taxonomic scope" value="Bacteria"/>
</dbReference>
<dbReference type="SUPFAM" id="SSF160272">
    <property type="entry name" value="Shew3726-like"/>
    <property type="match status" value="1"/>
</dbReference>
<evidence type="ECO:0000313" key="1">
    <source>
        <dbReference type="EMBL" id="ADD78750.1"/>
    </source>
</evidence>
<evidence type="ECO:0000313" key="2">
    <source>
        <dbReference type="Proteomes" id="UP000001702"/>
    </source>
</evidence>
<reference evidence="1 2" key="1">
    <citation type="journal article" date="2010" name="J. Bacteriol.">
        <title>Genome sequence of Pantoea ananatis LMG20103, the causative agent of Eucalyptus blight and dieback.</title>
        <authorList>
            <person name="De Maayer P."/>
            <person name="Chan W.Y."/>
            <person name="Venter S.N."/>
            <person name="Toth I.K."/>
            <person name="Birch P.R."/>
            <person name="Joubert F."/>
            <person name="Coutinho T.A."/>
        </authorList>
    </citation>
    <scope>NUCLEOTIDE SEQUENCE [LARGE SCALE GENOMIC DNA]</scope>
    <source>
        <strain evidence="1 2">LMG 20103</strain>
    </source>
</reference>
<dbReference type="InterPro" id="IPR036692">
    <property type="entry name" value="Shew3726-like_sf"/>
</dbReference>
<dbReference type="EMBL" id="CP001875">
    <property type="protein sequence ID" value="ADD78750.1"/>
    <property type="molecule type" value="Genomic_DNA"/>
</dbReference>
<gene>
    <name evidence="1" type="ordered locus">PANA_3583</name>
</gene>
<protein>
    <submittedName>
        <fullName evidence="1">Uncharacterized protein</fullName>
    </submittedName>
</protein>
<dbReference type="AlphaFoldDB" id="D4GCD9"/>
<name>D4GCD9_PANAM</name>
<keyword evidence="2" id="KW-1185">Reference proteome</keyword>
<dbReference type="Pfam" id="PF07369">
    <property type="entry name" value="DUF1488"/>
    <property type="match status" value="1"/>
</dbReference>
<dbReference type="STRING" id="706191.PANA_3583"/>
<dbReference type="InterPro" id="IPR009962">
    <property type="entry name" value="DUF1488"/>
</dbReference>
<proteinExistence type="predicted"/>